<reference evidence="1" key="1">
    <citation type="journal article" date="2021" name="PeerJ">
        <title>Extensive microbial diversity within the chicken gut microbiome revealed by metagenomics and culture.</title>
        <authorList>
            <person name="Gilroy R."/>
            <person name="Ravi A."/>
            <person name="Getino M."/>
            <person name="Pursley I."/>
            <person name="Horton D.L."/>
            <person name="Alikhan N.F."/>
            <person name="Baker D."/>
            <person name="Gharbi K."/>
            <person name="Hall N."/>
            <person name="Watson M."/>
            <person name="Adriaenssens E.M."/>
            <person name="Foster-Nyarko E."/>
            <person name="Jarju S."/>
            <person name="Secka A."/>
            <person name="Antonio M."/>
            <person name="Oren A."/>
            <person name="Chaudhuri R.R."/>
            <person name="La Ragione R."/>
            <person name="Hildebrand F."/>
            <person name="Pallen M.J."/>
        </authorList>
    </citation>
    <scope>NUCLEOTIDE SEQUENCE</scope>
    <source>
        <strain evidence="1">1277</strain>
    </source>
</reference>
<dbReference type="Proteomes" id="UP000776700">
    <property type="component" value="Unassembled WGS sequence"/>
</dbReference>
<organism evidence="1 2">
    <name type="scientific">Romboutsia timonensis</name>
    <dbReference type="NCBI Taxonomy" id="1776391"/>
    <lineage>
        <taxon>Bacteria</taxon>
        <taxon>Bacillati</taxon>
        <taxon>Bacillota</taxon>
        <taxon>Clostridia</taxon>
        <taxon>Peptostreptococcales</taxon>
        <taxon>Peptostreptococcaceae</taxon>
        <taxon>Romboutsia</taxon>
    </lineage>
</organism>
<dbReference type="EMBL" id="DYUB01000314">
    <property type="protein sequence ID" value="HJG97441.1"/>
    <property type="molecule type" value="Genomic_DNA"/>
</dbReference>
<proteinExistence type="predicted"/>
<sequence>MNLLEHYIKEVHSVEICNEKWTQDFPDRIIMKIDLTCDCYGRVSRDIYYWRKEMWEDIKQQGYFMC</sequence>
<accession>A0A921N288</accession>
<dbReference type="AlphaFoldDB" id="A0A921N288"/>
<evidence type="ECO:0000313" key="1">
    <source>
        <dbReference type="EMBL" id="HJG97441.1"/>
    </source>
</evidence>
<comment type="caution">
    <text evidence="1">The sequence shown here is derived from an EMBL/GenBank/DDBJ whole genome shotgun (WGS) entry which is preliminary data.</text>
</comment>
<evidence type="ECO:0000313" key="2">
    <source>
        <dbReference type="Proteomes" id="UP000776700"/>
    </source>
</evidence>
<reference evidence="1" key="2">
    <citation type="submission" date="2021-09" db="EMBL/GenBank/DDBJ databases">
        <authorList>
            <person name="Gilroy R."/>
        </authorList>
    </citation>
    <scope>NUCLEOTIDE SEQUENCE</scope>
    <source>
        <strain evidence="1">1277</strain>
    </source>
</reference>
<protein>
    <submittedName>
        <fullName evidence="1">Uncharacterized protein</fullName>
    </submittedName>
</protein>
<name>A0A921N288_9FIRM</name>
<gene>
    <name evidence="1" type="ORF">K8V90_10090</name>
</gene>